<dbReference type="GO" id="GO:0016746">
    <property type="term" value="F:acyltransferase activity"/>
    <property type="evidence" value="ECO:0007669"/>
    <property type="project" value="UniProtKB-KW"/>
</dbReference>
<dbReference type="OrthoDB" id="1750540at2759"/>
<evidence type="ECO:0000313" key="6">
    <source>
        <dbReference type="Proteomes" id="UP000245207"/>
    </source>
</evidence>
<feature type="compositionally biased region" description="Basic and acidic residues" evidence="4">
    <location>
        <begin position="108"/>
        <end position="117"/>
    </location>
</feature>
<evidence type="ECO:0000313" key="5">
    <source>
        <dbReference type="EMBL" id="PWA51644.1"/>
    </source>
</evidence>
<dbReference type="PANTHER" id="PTHR31623">
    <property type="entry name" value="F21J9.9"/>
    <property type="match status" value="1"/>
</dbReference>
<keyword evidence="2 5" id="KW-0808">Transferase</keyword>
<evidence type="ECO:0000256" key="4">
    <source>
        <dbReference type="SAM" id="MobiDB-lite"/>
    </source>
</evidence>
<proteinExistence type="inferred from homology"/>
<keyword evidence="6" id="KW-1185">Reference proteome</keyword>
<sequence>MEPNYTPLSDIDPMLDYVKVLARCISRWKYHPAGRPNEIWSLDMVLQDPQGNCVQATVRTKENINKFQLLIDEGSCYRIENFGVDGETSLLEEPITQDATQLPNQAETQEKNMAETQQKPEDKYVHYNGIWHKIKRNHIKNKDWNSMMERVKHADEMIQRLRAAGHKITDGHMVDHNSTYLLALKRYHKGKKNEIGRKSTGGIRVMSIQNVKPDRPTPDALRSYKLSAFDQINAPSYVPFIFFYPNNSNGNTNINDIILQRSKLLKQSMSETLTKFYPFAGKYTNDIHIDCNDEGVYYVETQVDGDLSSFIAKPDYKLIPSLLPVPPNAKEPTLGYYLVMIQVAIDRNDAHKPARCALPGLSIYTAEHDHLISFDQGTCIISEFIVKDMKVENKWAMRHTRIQVVSPWPLTYLLLSLKAMHLTLISKSTPKLKHSTSSWTICNKSWLWSKQSTFTILAAHPAPLSHSLPPAAHEQYYTNIRYWGKM</sequence>
<comment type="similarity">
    <text evidence="1">Belongs to the plant acyltransferase family.</text>
</comment>
<keyword evidence="3" id="KW-0012">Acyltransferase</keyword>
<dbReference type="Gene3D" id="2.40.50.140">
    <property type="entry name" value="Nucleic acid-binding proteins"/>
    <property type="match status" value="1"/>
</dbReference>
<comment type="caution">
    <text evidence="5">The sequence shown here is derived from an EMBL/GenBank/DDBJ whole genome shotgun (WGS) entry which is preliminary data.</text>
</comment>
<evidence type="ECO:0000256" key="1">
    <source>
        <dbReference type="ARBA" id="ARBA00009861"/>
    </source>
</evidence>
<dbReference type="InterPro" id="IPR012340">
    <property type="entry name" value="NA-bd_OB-fold"/>
</dbReference>
<protein>
    <submittedName>
        <fullName evidence="5">HXXXD-type acyl-transferase family protein</fullName>
    </submittedName>
</protein>
<dbReference type="InterPro" id="IPR023213">
    <property type="entry name" value="CAT-like_dom_sf"/>
</dbReference>
<dbReference type="SUPFAM" id="SSF50249">
    <property type="entry name" value="Nucleic acid-binding proteins"/>
    <property type="match status" value="1"/>
</dbReference>
<evidence type="ECO:0000256" key="2">
    <source>
        <dbReference type="ARBA" id="ARBA00022679"/>
    </source>
</evidence>
<evidence type="ECO:0000256" key="3">
    <source>
        <dbReference type="ARBA" id="ARBA00023315"/>
    </source>
</evidence>
<organism evidence="5 6">
    <name type="scientific">Artemisia annua</name>
    <name type="common">Sweet wormwood</name>
    <dbReference type="NCBI Taxonomy" id="35608"/>
    <lineage>
        <taxon>Eukaryota</taxon>
        <taxon>Viridiplantae</taxon>
        <taxon>Streptophyta</taxon>
        <taxon>Embryophyta</taxon>
        <taxon>Tracheophyta</taxon>
        <taxon>Spermatophyta</taxon>
        <taxon>Magnoliopsida</taxon>
        <taxon>eudicotyledons</taxon>
        <taxon>Gunneridae</taxon>
        <taxon>Pentapetalae</taxon>
        <taxon>asterids</taxon>
        <taxon>campanulids</taxon>
        <taxon>Asterales</taxon>
        <taxon>Asteraceae</taxon>
        <taxon>Asteroideae</taxon>
        <taxon>Anthemideae</taxon>
        <taxon>Artemisiinae</taxon>
        <taxon>Artemisia</taxon>
    </lineage>
</organism>
<dbReference type="EMBL" id="PKPP01008080">
    <property type="protein sequence ID" value="PWA51644.1"/>
    <property type="molecule type" value="Genomic_DNA"/>
</dbReference>
<dbReference type="STRING" id="35608.A0A2U1LRN5"/>
<name>A0A2U1LRN5_ARTAN</name>
<dbReference type="AlphaFoldDB" id="A0A2U1LRN5"/>
<dbReference type="Proteomes" id="UP000245207">
    <property type="component" value="Unassembled WGS sequence"/>
</dbReference>
<dbReference type="Pfam" id="PF02458">
    <property type="entry name" value="Transferase"/>
    <property type="match status" value="1"/>
</dbReference>
<feature type="compositionally biased region" description="Polar residues" evidence="4">
    <location>
        <begin position="98"/>
        <end position="107"/>
    </location>
</feature>
<accession>A0A2U1LRN5</accession>
<feature type="region of interest" description="Disordered" evidence="4">
    <location>
        <begin position="98"/>
        <end position="117"/>
    </location>
</feature>
<dbReference type="Gene3D" id="3.30.559.10">
    <property type="entry name" value="Chloramphenicol acetyltransferase-like domain"/>
    <property type="match status" value="1"/>
</dbReference>
<reference evidence="5 6" key="1">
    <citation type="journal article" date="2018" name="Mol. Plant">
        <title>The genome of Artemisia annua provides insight into the evolution of Asteraceae family and artemisinin biosynthesis.</title>
        <authorList>
            <person name="Shen Q."/>
            <person name="Zhang L."/>
            <person name="Liao Z."/>
            <person name="Wang S."/>
            <person name="Yan T."/>
            <person name="Shi P."/>
            <person name="Liu M."/>
            <person name="Fu X."/>
            <person name="Pan Q."/>
            <person name="Wang Y."/>
            <person name="Lv Z."/>
            <person name="Lu X."/>
            <person name="Zhang F."/>
            <person name="Jiang W."/>
            <person name="Ma Y."/>
            <person name="Chen M."/>
            <person name="Hao X."/>
            <person name="Li L."/>
            <person name="Tang Y."/>
            <person name="Lv G."/>
            <person name="Zhou Y."/>
            <person name="Sun X."/>
            <person name="Brodelius P.E."/>
            <person name="Rose J.K.C."/>
            <person name="Tang K."/>
        </authorList>
    </citation>
    <scope>NUCLEOTIDE SEQUENCE [LARGE SCALE GENOMIC DNA]</scope>
    <source>
        <strain evidence="6">cv. Huhao1</strain>
        <tissue evidence="5">Leaf</tissue>
    </source>
</reference>
<dbReference type="PANTHER" id="PTHR31623:SF122">
    <property type="entry name" value="HXXXD-TYPE ACYL-TRANSFERASE FAMILY PROTEIN"/>
    <property type="match status" value="1"/>
</dbReference>
<gene>
    <name evidence="5" type="ORF">CTI12_AA462020</name>
</gene>